<proteinExistence type="predicted"/>
<protein>
    <submittedName>
        <fullName evidence="2">Uncharacterized protein</fullName>
    </submittedName>
</protein>
<keyword evidence="1" id="KW-0812">Transmembrane</keyword>
<dbReference type="Proteomes" id="UP000315224">
    <property type="component" value="Unassembled WGS sequence"/>
</dbReference>
<evidence type="ECO:0000313" key="3">
    <source>
        <dbReference type="Proteomes" id="UP000315224"/>
    </source>
</evidence>
<sequence>MTLLELTFLTIALLSVTWMAVIWVWALRFVRKCREQVEYYQHPNVQCQIARHVLEHGWYSKGGEVFR</sequence>
<evidence type="ECO:0000313" key="2">
    <source>
        <dbReference type="EMBL" id="TQE88211.1"/>
    </source>
</evidence>
<keyword evidence="1" id="KW-0472">Membrane</keyword>
<dbReference type="EMBL" id="VIEK01000010">
    <property type="protein sequence ID" value="TQE88211.1"/>
    <property type="molecule type" value="Genomic_DNA"/>
</dbReference>
<dbReference type="AlphaFoldDB" id="A0A540UUN6"/>
<organism evidence="2 3">
    <name type="scientific">Streptococcus suis</name>
    <dbReference type="NCBI Taxonomy" id="1307"/>
    <lineage>
        <taxon>Bacteria</taxon>
        <taxon>Bacillati</taxon>
        <taxon>Bacillota</taxon>
        <taxon>Bacilli</taxon>
        <taxon>Lactobacillales</taxon>
        <taxon>Streptococcaceae</taxon>
        <taxon>Streptococcus</taxon>
    </lineage>
</organism>
<dbReference type="RefSeq" id="WP_141600374.1">
    <property type="nucleotide sequence ID" value="NZ_VIEK01000010.1"/>
</dbReference>
<accession>A0A540UUN6</accession>
<name>A0A540UUN6_STRSU</name>
<keyword evidence="1" id="KW-1133">Transmembrane helix</keyword>
<comment type="caution">
    <text evidence="2">The sequence shown here is derived from an EMBL/GenBank/DDBJ whole genome shotgun (WGS) entry which is preliminary data.</text>
</comment>
<feature type="transmembrane region" description="Helical" evidence="1">
    <location>
        <begin position="6"/>
        <end position="26"/>
    </location>
</feature>
<evidence type="ECO:0000256" key="1">
    <source>
        <dbReference type="SAM" id="Phobius"/>
    </source>
</evidence>
<gene>
    <name evidence="2" type="ORF">FH692_07130</name>
</gene>
<reference evidence="2 3" key="1">
    <citation type="submission" date="2019-06" db="EMBL/GenBank/DDBJ databases">
        <title>Comprehensive assessment of Oxford Nanopore MinION sequencing for bacterial characterization and routine diagnosis.</title>
        <authorList>
            <person name="Tan S."/>
            <person name="Dvorak C.M.T."/>
            <person name="Gebhart C."/>
            <person name="Estrada A."/>
            <person name="Marthaler D.G."/>
            <person name="Murtaugh M.P."/>
        </authorList>
    </citation>
    <scope>NUCLEOTIDE SEQUENCE [LARGE SCALE GENOMIC DNA]</scope>
    <source>
        <strain evidence="2 3">2017UMN1435.21</strain>
    </source>
</reference>